<accession>A0AAU7LMN9</accession>
<dbReference type="SUPFAM" id="SSF51735">
    <property type="entry name" value="NAD(P)-binding Rossmann-fold domains"/>
    <property type="match status" value="1"/>
</dbReference>
<dbReference type="AlphaFoldDB" id="A0AAU7LMN9"/>
<organism evidence="2">
    <name type="scientific">Polaromonas hydrogenivorans</name>
    <dbReference type="NCBI Taxonomy" id="335476"/>
    <lineage>
        <taxon>Bacteria</taxon>
        <taxon>Pseudomonadati</taxon>
        <taxon>Pseudomonadota</taxon>
        <taxon>Betaproteobacteria</taxon>
        <taxon>Burkholderiales</taxon>
        <taxon>Comamonadaceae</taxon>
        <taxon>Polaromonas</taxon>
    </lineage>
</organism>
<protein>
    <submittedName>
        <fullName evidence="2">NAD-dependent epimerase/dehydratase family protein</fullName>
    </submittedName>
</protein>
<dbReference type="Gene3D" id="3.40.50.720">
    <property type="entry name" value="NAD(P)-binding Rossmann-like Domain"/>
    <property type="match status" value="1"/>
</dbReference>
<dbReference type="PANTHER" id="PTHR12126:SF11">
    <property type="entry name" value="NADH DEHYDROGENASE [UBIQUINONE] 1 ALPHA SUBCOMPLEX SUBUNIT 9, MITOCHONDRIAL"/>
    <property type="match status" value="1"/>
</dbReference>
<feature type="domain" description="NAD-dependent epimerase/dehydratase" evidence="1">
    <location>
        <begin position="3"/>
        <end position="170"/>
    </location>
</feature>
<proteinExistence type="predicted"/>
<dbReference type="InterPro" id="IPR051207">
    <property type="entry name" value="ComplexI_NDUFA9_subunit"/>
</dbReference>
<dbReference type="RefSeq" id="WP_349277032.1">
    <property type="nucleotide sequence ID" value="NZ_CBCSCU010000014.1"/>
</dbReference>
<sequence>MNILVCGANGFLGRHIAVALEAAGHTVLCGIRVPGPGTSTRPDLSAKARKLVPMDFIRDTAVSTWLPRLAGVQAVVNAVGVLRDGPPTPMQAIHAEVPKALFNACARQGVRRVIHLSALGIASSPSLYATTKRTAEAHLQTLTQQGALQGLVLQPSIVFGPGGAGSELFTALARWPVMLLPRQAFSARVQPVWIRELAEVVTTLAGPASGVCGTLPCVGPESTPLASFIASLRRQRGQTSAHVLALPDLLARASARLGDTFPFTPWGTQALALLAQDNTANPQPFAQLLGRPATHYSRLLACLAA</sequence>
<dbReference type="Pfam" id="PF01370">
    <property type="entry name" value="Epimerase"/>
    <property type="match status" value="1"/>
</dbReference>
<dbReference type="GO" id="GO:0044877">
    <property type="term" value="F:protein-containing complex binding"/>
    <property type="evidence" value="ECO:0007669"/>
    <property type="project" value="TreeGrafter"/>
</dbReference>
<reference evidence="2" key="1">
    <citation type="submission" date="2024-05" db="EMBL/GenBank/DDBJ databases">
        <authorList>
            <person name="Bunk B."/>
            <person name="Swiderski J."/>
            <person name="Sproer C."/>
            <person name="Thiel V."/>
        </authorList>
    </citation>
    <scope>NUCLEOTIDE SEQUENCE</scope>
    <source>
        <strain evidence="2">DSM 17735</strain>
    </source>
</reference>
<dbReference type="PANTHER" id="PTHR12126">
    <property type="entry name" value="NADH-UBIQUINONE OXIDOREDUCTASE 39 KDA SUBUNIT-RELATED"/>
    <property type="match status" value="1"/>
</dbReference>
<dbReference type="InterPro" id="IPR036291">
    <property type="entry name" value="NAD(P)-bd_dom_sf"/>
</dbReference>
<evidence type="ECO:0000259" key="1">
    <source>
        <dbReference type="Pfam" id="PF01370"/>
    </source>
</evidence>
<dbReference type="InterPro" id="IPR001509">
    <property type="entry name" value="Epimerase_deHydtase"/>
</dbReference>
<gene>
    <name evidence="2" type="ORF">ABLV49_13185</name>
</gene>
<name>A0AAU7LMN9_9BURK</name>
<dbReference type="EMBL" id="CP157675">
    <property type="protein sequence ID" value="XBP68856.1"/>
    <property type="molecule type" value="Genomic_DNA"/>
</dbReference>
<evidence type="ECO:0000313" key="2">
    <source>
        <dbReference type="EMBL" id="XBP68856.1"/>
    </source>
</evidence>